<protein>
    <submittedName>
        <fullName evidence="1">Uncharacterized protein</fullName>
    </submittedName>
</protein>
<evidence type="ECO:0000313" key="1">
    <source>
        <dbReference type="EMBL" id="MCS5718469.1"/>
    </source>
</evidence>
<keyword evidence="2" id="KW-1185">Reference proteome</keyword>
<name>A0ABT2GQH1_9MICO</name>
<dbReference type="RefSeq" id="WP_259507373.1">
    <property type="nucleotide sequence ID" value="NZ_JANLCM010000001.1"/>
</dbReference>
<organism evidence="1 2">
    <name type="scientific">Herbiconiux aconitum</name>
    <dbReference type="NCBI Taxonomy" id="2970913"/>
    <lineage>
        <taxon>Bacteria</taxon>
        <taxon>Bacillati</taxon>
        <taxon>Actinomycetota</taxon>
        <taxon>Actinomycetes</taxon>
        <taxon>Micrococcales</taxon>
        <taxon>Microbacteriaceae</taxon>
        <taxon>Herbiconiux</taxon>
    </lineage>
</organism>
<sequence>MSQYPDLVWNEDFVAADPRLDVRLRIGDSVRRLFPGCIERPVADIDRAALTSRALDFFVRRLHGFGIQDVVDVITAHIDASLVVLSPSWPVPTLEGEAEPTEVLQEAELIASRALLAAEASDGNEGLNLALDWLTKDASTVTFDPMHPQSAFGRCARVRRGTQYRWLPLAFLPEVLGYAVGELAASVAYVPEARLRFAQESAAAARSFLWRFSSSILGPNDLDDGPSVSPRNVVQWIVPVDRDVVLAVQMFSELENGAGIRGEPIVKRIADGSPSPTQLSVPFAYRGVKIPPGTEVIPLLVASSPHHIASSPGGPGLASMSLDDLRWIAQTADDDLDLAQFCKDLANPSGPQMTGWEIIDRWEPWRTRGKTFFAGGASPSMIAFAPHAGEAEWELAATHTDVEVALSKLRLPVPHASGLTERVETDVPTVVSWRTPATDGAPGIREVARELNAWVLHVGQHPLAVTWSDDWPANQWRIVMDVAAAMSFGVAQVEADWNSAHTQNAPQSHVLEFVPQSGFTPGPLFSIIDHEVDSDGVHQVSAGLNFSVLESFHGRGADQSIRDEMATLIQQLLRSGGAAENESVAVARAWRAAPPTLTFQIINTITQHNDLRSPVDFNESLSSEIDRAIAGAVKHAGVAPGTYGGEEAKRLDREILSCAALDALRTKLAQYDRDDLIQFGMQQLERGAAERDRELRGIRRSQQSLALTWDPVVTANRIQSDAFLLRRANEVIIEVTLRENLRGDARLNDTAWASLMAAANAFVEATIRSEGIHLQVTPVALEISDLYEIAIVDDDQPIEHHVGAPYRLDQHQLSLAMAAEQFREETEGDRADPTYTDIDAAMVAAYGIGSIDLYAVFGGLATWPAGSMTGDVAIATPDQVIRQVLNATELGTDRDAHEKIQAALTLLTSNTDSLAETEWQPWRTRQRKRRLLAQPIPELEDGTVVIAPHYLLTSFKVYQSYLSQGVLPWTQPQPPKDLDQALERFRDARNKFLEEDVSRVLVEYGWSVETNIRETKPGRLNLDALSSEIDAVAGKAGKRTLLLLEAKDPASVHALSQMRAQLDDFYLDRKNKPAYATQLERKRRDLVSHEVEIATALKLPTADQSFEVRPIFVTRHPIPAGYVGGPFEVLTINDLRDALAADKFD</sequence>
<reference evidence="1" key="1">
    <citation type="submission" date="2022-08" db="EMBL/GenBank/DDBJ databases">
        <authorList>
            <person name="Deng Y."/>
            <person name="Han X.-F."/>
            <person name="Zhang Y.-Q."/>
        </authorList>
    </citation>
    <scope>NUCLEOTIDE SEQUENCE</scope>
    <source>
        <strain evidence="1">CPCC 205763</strain>
    </source>
</reference>
<dbReference type="EMBL" id="JANLCM010000001">
    <property type="protein sequence ID" value="MCS5718469.1"/>
    <property type="molecule type" value="Genomic_DNA"/>
</dbReference>
<evidence type="ECO:0000313" key="2">
    <source>
        <dbReference type="Proteomes" id="UP001165584"/>
    </source>
</evidence>
<dbReference type="Proteomes" id="UP001165584">
    <property type="component" value="Unassembled WGS sequence"/>
</dbReference>
<proteinExistence type="predicted"/>
<gene>
    <name evidence="1" type="ORF">N1027_09995</name>
</gene>
<accession>A0ABT2GQH1</accession>
<comment type="caution">
    <text evidence="1">The sequence shown here is derived from an EMBL/GenBank/DDBJ whole genome shotgun (WGS) entry which is preliminary data.</text>
</comment>